<dbReference type="RefSeq" id="WP_136078381.1">
    <property type="nucleotide sequence ID" value="NZ_CAAHFG010000001.1"/>
</dbReference>
<reference evidence="2 3" key="1">
    <citation type="submission" date="2019-04" db="EMBL/GenBank/DDBJ databases">
        <authorList>
            <person name="Van Vliet M D."/>
        </authorList>
    </citation>
    <scope>NUCLEOTIDE SEQUENCE [LARGE SCALE GENOMIC DNA]</scope>
    <source>
        <strain evidence="2 3">F1</strain>
    </source>
</reference>
<keyword evidence="1" id="KW-0732">Signal</keyword>
<dbReference type="SUPFAM" id="SSF109770">
    <property type="entry name" value="Nickel-containing superoxide dismutase, NiSOD"/>
    <property type="match status" value="1"/>
</dbReference>
<feature type="signal peptide" evidence="1">
    <location>
        <begin position="1"/>
        <end position="24"/>
    </location>
</feature>
<keyword evidence="3" id="KW-1185">Reference proteome</keyword>
<feature type="chain" id="PRO_5025334619" description="Superoxide dismutase [Ni]" evidence="1">
    <location>
        <begin position="25"/>
        <end position="146"/>
    </location>
</feature>
<accession>A0A6C2TYI1</accession>
<dbReference type="InterPro" id="IPR036502">
    <property type="entry name" value="NiSOD_sf"/>
</dbReference>
<dbReference type="GO" id="GO:0016151">
    <property type="term" value="F:nickel cation binding"/>
    <property type="evidence" value="ECO:0007669"/>
    <property type="project" value="InterPro"/>
</dbReference>
<dbReference type="GO" id="GO:0004784">
    <property type="term" value="F:superoxide dismutase activity"/>
    <property type="evidence" value="ECO:0007669"/>
    <property type="project" value="InterPro"/>
</dbReference>
<evidence type="ECO:0000256" key="1">
    <source>
        <dbReference type="SAM" id="SignalP"/>
    </source>
</evidence>
<dbReference type="EMBL" id="CAAHFG010000001">
    <property type="protein sequence ID" value="VGO12740.1"/>
    <property type="molecule type" value="Genomic_DNA"/>
</dbReference>
<organism evidence="2 3">
    <name type="scientific">Pontiella desulfatans</name>
    <dbReference type="NCBI Taxonomy" id="2750659"/>
    <lineage>
        <taxon>Bacteria</taxon>
        <taxon>Pseudomonadati</taxon>
        <taxon>Kiritimatiellota</taxon>
        <taxon>Kiritimatiellia</taxon>
        <taxon>Kiritimatiellales</taxon>
        <taxon>Pontiellaceae</taxon>
        <taxon>Pontiella</taxon>
    </lineage>
</organism>
<dbReference type="Pfam" id="PF09055">
    <property type="entry name" value="Sod_Ni"/>
    <property type="match status" value="1"/>
</dbReference>
<gene>
    <name evidence="2" type="ORF">PDESU_01294</name>
</gene>
<dbReference type="Gene3D" id="1.20.120.400">
    <property type="entry name" value="Nickel-containing superoxide dismutase"/>
    <property type="match status" value="1"/>
</dbReference>
<proteinExistence type="predicted"/>
<protein>
    <recommendedName>
        <fullName evidence="4">Superoxide dismutase [Ni]</fullName>
    </recommendedName>
</protein>
<evidence type="ECO:0008006" key="4">
    <source>
        <dbReference type="Google" id="ProtNLM"/>
    </source>
</evidence>
<dbReference type="AlphaFoldDB" id="A0A6C2TYI1"/>
<evidence type="ECO:0000313" key="3">
    <source>
        <dbReference type="Proteomes" id="UP000366872"/>
    </source>
</evidence>
<dbReference type="InterPro" id="IPR014123">
    <property type="entry name" value="Superoxide_dismutase_Ni-type"/>
</dbReference>
<name>A0A6C2TYI1_PONDE</name>
<dbReference type="Proteomes" id="UP000366872">
    <property type="component" value="Unassembled WGS sequence"/>
</dbReference>
<sequence length="146" mass="17129">MRKTAAYLTIMVLLSAVTITMVQAHCQIPCGIYDDQMRIHMMEEHVTTIEKSMKQIEAGQSQNQTVRWVNNKEKHADELTEIVTYYFLAQRIKPDMDHYEENLKVLHQIIVYSMKAKQTTDLANVEKLKGLLHELEHTYFGEKHQH</sequence>
<evidence type="ECO:0000313" key="2">
    <source>
        <dbReference type="EMBL" id="VGO12740.1"/>
    </source>
</evidence>